<organism evidence="1 2">
    <name type="scientific">Fusarium austroafricanum</name>
    <dbReference type="NCBI Taxonomy" id="2364996"/>
    <lineage>
        <taxon>Eukaryota</taxon>
        <taxon>Fungi</taxon>
        <taxon>Dikarya</taxon>
        <taxon>Ascomycota</taxon>
        <taxon>Pezizomycotina</taxon>
        <taxon>Sordariomycetes</taxon>
        <taxon>Hypocreomycetidae</taxon>
        <taxon>Hypocreales</taxon>
        <taxon>Nectriaceae</taxon>
        <taxon>Fusarium</taxon>
        <taxon>Fusarium concolor species complex</taxon>
    </lineage>
</organism>
<dbReference type="Proteomes" id="UP000605986">
    <property type="component" value="Unassembled WGS sequence"/>
</dbReference>
<name>A0A8H4JMQ7_9HYPO</name>
<evidence type="ECO:0008006" key="3">
    <source>
        <dbReference type="Google" id="ProtNLM"/>
    </source>
</evidence>
<evidence type="ECO:0000313" key="1">
    <source>
        <dbReference type="EMBL" id="KAF4432135.1"/>
    </source>
</evidence>
<dbReference type="Gene3D" id="6.20.320.10">
    <property type="match status" value="1"/>
</dbReference>
<dbReference type="AlphaFoldDB" id="A0A8H4JMQ7"/>
<gene>
    <name evidence="1" type="ORF">F53441_13854</name>
</gene>
<dbReference type="EMBL" id="JAADJG010000956">
    <property type="protein sequence ID" value="KAF4432135.1"/>
    <property type="molecule type" value="Genomic_DNA"/>
</dbReference>
<protein>
    <recommendedName>
        <fullName evidence="3">PARP catalytic domain-containing protein</fullName>
    </recommendedName>
</protein>
<dbReference type="OrthoDB" id="9514740at2759"/>
<comment type="caution">
    <text evidence="1">The sequence shown here is derived from an EMBL/GenBank/DDBJ whole genome shotgun (WGS) entry which is preliminary data.</text>
</comment>
<accession>A0A8H4JMQ7</accession>
<sequence length="200" mass="22828">MPPQLYRLDKNSPDYKELEKGFLASWEHPNKRIPIIQSIYRTRGSELQNSYRMKRWNKHKDTTNGEYDYLWHGTRRCCYAGEPGGLRGQGQDEHVRWCNQPTCGLCGILKKSFQVSKSEADNFANNALTNSKVKVILICSVVTGRVQYLRNSCSNRLAPDPGFDSVEGVLIADGGLVNYPEMVVYRDDAIVPMGLIVYYR</sequence>
<proteinExistence type="predicted"/>
<evidence type="ECO:0000313" key="2">
    <source>
        <dbReference type="Proteomes" id="UP000605986"/>
    </source>
</evidence>
<reference evidence="1" key="1">
    <citation type="submission" date="2020-01" db="EMBL/GenBank/DDBJ databases">
        <title>Identification and distribution of gene clusters putatively required for synthesis of sphingolipid metabolism inhibitors in phylogenetically diverse species of the filamentous fungus Fusarium.</title>
        <authorList>
            <person name="Kim H.-S."/>
            <person name="Busman M."/>
            <person name="Brown D.W."/>
            <person name="Divon H."/>
            <person name="Uhlig S."/>
            <person name="Proctor R.H."/>
        </authorList>
    </citation>
    <scope>NUCLEOTIDE SEQUENCE</scope>
    <source>
        <strain evidence="1">NRRL 53441</strain>
    </source>
</reference>
<dbReference type="SUPFAM" id="SSF56399">
    <property type="entry name" value="ADP-ribosylation"/>
    <property type="match status" value="1"/>
</dbReference>
<dbReference type="Gene3D" id="3.90.228.10">
    <property type="match status" value="1"/>
</dbReference>
<keyword evidence="2" id="KW-1185">Reference proteome</keyword>